<sequence>MKDLPIIALVGRPNVGKSTLYNALTRTRDALVADQPGLTRDRRYGMGRVGSEESPYIVLDTGGLSGDDSNHMDNLIAGQVWKAVEDADLIYFILDGRNDVTGYDEEIAAMIRRTNKPVVVVVNKSEGKDEDLAIAPFYTLGMGDPIAISAAHNRGILDLVHSTFDRHPELAYEEEAENDEFEGDEDEEEDLGPIRLAVLGRPNAGKSTLINRILGEERVLASDVAGTTRDAIEIPFEKEGREFILIDTAGIRRRSRIDDKIEKFSVIKSLEAMQKSNVVVFVFDAHEGLSDQDAGLLGNVLESGRALVLAVNKWDHLPDDEREWIKQEFTRKFAFIDFTKPIFISALHGSNVDKVLKMAINAFDNAMKKFTTNELSNILEAAVHKHHPPVVQGLAPKLRYAHQGGKNPPRIVIHGSRITHVKPDYVRYLTNTYLSQLKLEGTPVRLDFRSGDNPYAVEKAQTKVQADKQKLVNSKGKHLKQKRK</sequence>
<dbReference type="InterPro" id="IPR005225">
    <property type="entry name" value="Small_GTP-bd"/>
</dbReference>
<feature type="binding site" evidence="8">
    <location>
        <begin position="312"/>
        <end position="315"/>
    </location>
    <ligand>
        <name>GTP</name>
        <dbReference type="ChEBI" id="CHEBI:37565"/>
        <label>2</label>
    </ligand>
</feature>
<comment type="caution">
    <text evidence="13">The sequence shown here is derived from an EMBL/GenBank/DDBJ whole genome shotgun (WGS) entry which is preliminary data.</text>
</comment>
<dbReference type="SUPFAM" id="SSF52540">
    <property type="entry name" value="P-loop containing nucleoside triphosphate hydrolases"/>
    <property type="match status" value="2"/>
</dbReference>
<dbReference type="NCBIfam" id="TIGR00231">
    <property type="entry name" value="small_GTP"/>
    <property type="match status" value="2"/>
</dbReference>
<dbReference type="GeneID" id="58264115"/>
<proteinExistence type="inferred from homology"/>
<dbReference type="Pfam" id="PF14714">
    <property type="entry name" value="KH_dom-like"/>
    <property type="match status" value="1"/>
</dbReference>
<feature type="binding site" evidence="8">
    <location>
        <begin position="200"/>
        <end position="207"/>
    </location>
    <ligand>
        <name>GTP</name>
        <dbReference type="ChEBI" id="CHEBI:37565"/>
        <label>2</label>
    </ligand>
</feature>
<dbReference type="InterPro" id="IPR032859">
    <property type="entry name" value="KH_dom-like"/>
</dbReference>
<dbReference type="AlphaFoldDB" id="A0A162VYD6"/>
<dbReference type="RefSeq" id="WP_063455649.1">
    <property type="nucleotide sequence ID" value="NZ_CP115969.1"/>
</dbReference>
<feature type="binding site" evidence="8">
    <location>
        <begin position="247"/>
        <end position="251"/>
    </location>
    <ligand>
        <name>GTP</name>
        <dbReference type="ChEBI" id="CHEBI:37565"/>
        <label>2</label>
    </ligand>
</feature>
<evidence type="ECO:0000256" key="5">
    <source>
        <dbReference type="ARBA" id="ARBA00022741"/>
    </source>
</evidence>
<dbReference type="Gene3D" id="3.40.50.300">
    <property type="entry name" value="P-loop containing nucleotide triphosphate hydrolases"/>
    <property type="match status" value="2"/>
</dbReference>
<evidence type="ECO:0000256" key="6">
    <source>
        <dbReference type="ARBA" id="ARBA00023134"/>
    </source>
</evidence>
<dbReference type="PROSITE" id="PS51712">
    <property type="entry name" value="G_ENGA"/>
    <property type="match status" value="2"/>
</dbReference>
<dbReference type="InterPro" id="IPR015946">
    <property type="entry name" value="KH_dom-like_a/b"/>
</dbReference>
<evidence type="ECO:0000256" key="1">
    <source>
        <dbReference type="ARBA" id="ARBA00008279"/>
    </source>
</evidence>
<keyword evidence="3 8" id="KW-0690">Ribosome biogenesis</keyword>
<name>A0A162VYD6_9GAMM</name>
<evidence type="ECO:0000313" key="13">
    <source>
        <dbReference type="EMBL" id="MBS7824668.1"/>
    </source>
</evidence>
<dbReference type="GO" id="GO:0042254">
    <property type="term" value="P:ribosome biogenesis"/>
    <property type="evidence" value="ECO:0007669"/>
    <property type="project" value="UniProtKB-KW"/>
</dbReference>
<feature type="domain" description="EngA-type G" evidence="12">
    <location>
        <begin position="5"/>
        <end position="171"/>
    </location>
</feature>
<dbReference type="PANTHER" id="PTHR43834:SF6">
    <property type="entry name" value="GTPASE DER"/>
    <property type="match status" value="1"/>
</dbReference>
<dbReference type="GO" id="GO:0016787">
    <property type="term" value="F:hydrolase activity"/>
    <property type="evidence" value="ECO:0007669"/>
    <property type="project" value="UniProtKB-KW"/>
</dbReference>
<evidence type="ECO:0000256" key="2">
    <source>
        <dbReference type="ARBA" id="ARBA00020953"/>
    </source>
</evidence>
<accession>A0A162VYD6</accession>
<dbReference type="CDD" id="cd01894">
    <property type="entry name" value="EngA1"/>
    <property type="match status" value="1"/>
</dbReference>
<dbReference type="InterPro" id="IPR006073">
    <property type="entry name" value="GTP-bd"/>
</dbReference>
<gene>
    <name evidence="8 13" type="primary">der</name>
    <name evidence="13" type="ORF">J7561_05545</name>
</gene>
<reference evidence="13" key="1">
    <citation type="submission" date="2021-03" db="EMBL/GenBank/DDBJ databases">
        <title>Identification and antibiotic profiling of Wohlfahrtiimonas chitiniclastica, an underestimated human pathogen.</title>
        <authorList>
            <person name="Kopf A."/>
            <person name="Bunk B."/>
            <person name="Coldewey S."/>
            <person name="Gunzer F."/>
            <person name="Riedel T."/>
            <person name="Schroettner P."/>
        </authorList>
    </citation>
    <scope>NUCLEOTIDE SEQUENCE</scope>
    <source>
        <strain evidence="13">DSM 100917</strain>
    </source>
</reference>
<dbReference type="GO" id="GO:0005525">
    <property type="term" value="F:GTP binding"/>
    <property type="evidence" value="ECO:0007669"/>
    <property type="project" value="UniProtKB-UniRule"/>
</dbReference>
<protein>
    <recommendedName>
        <fullName evidence="2 8">GTPase Der</fullName>
    </recommendedName>
    <alternativeName>
        <fullName evidence="7 8">GTP-binding protein EngA</fullName>
    </alternativeName>
</protein>
<dbReference type="InterPro" id="IPR016484">
    <property type="entry name" value="GTPase_Der"/>
</dbReference>
<evidence type="ECO:0000256" key="4">
    <source>
        <dbReference type="ARBA" id="ARBA00022737"/>
    </source>
</evidence>
<dbReference type="PIRSF" id="PIRSF006485">
    <property type="entry name" value="GTP-binding_EngA"/>
    <property type="match status" value="1"/>
</dbReference>
<keyword evidence="6 8" id="KW-0342">GTP-binding</keyword>
<evidence type="ECO:0000256" key="10">
    <source>
        <dbReference type="RuleBase" id="RU004481"/>
    </source>
</evidence>
<keyword evidence="5 8" id="KW-0547">Nucleotide-binding</keyword>
<evidence type="ECO:0000256" key="9">
    <source>
        <dbReference type="PROSITE-ProRule" id="PRU01049"/>
    </source>
</evidence>
<dbReference type="NCBIfam" id="TIGR03594">
    <property type="entry name" value="GTPase_EngA"/>
    <property type="match status" value="1"/>
</dbReference>
<dbReference type="GO" id="GO:0043022">
    <property type="term" value="F:ribosome binding"/>
    <property type="evidence" value="ECO:0007669"/>
    <property type="project" value="TreeGrafter"/>
</dbReference>
<dbReference type="EMBL" id="JAGIBU010000003">
    <property type="protein sequence ID" value="MBS7824668.1"/>
    <property type="molecule type" value="Genomic_DNA"/>
</dbReference>
<dbReference type="Proteomes" id="UP000680020">
    <property type="component" value="Unassembled WGS sequence"/>
</dbReference>
<dbReference type="InterPro" id="IPR031166">
    <property type="entry name" value="G_ENGA"/>
</dbReference>
<comment type="similarity">
    <text evidence="1 8 9 10">Belongs to the TRAFAC class TrmE-Era-EngA-EngB-Septin-like GTPase superfamily. EngA (Der) GTPase family.</text>
</comment>
<keyword evidence="13" id="KW-0378">Hydrolase</keyword>
<evidence type="ECO:0000256" key="7">
    <source>
        <dbReference type="ARBA" id="ARBA00032345"/>
    </source>
</evidence>
<feature type="binding site" evidence="8">
    <location>
        <begin position="60"/>
        <end position="64"/>
    </location>
    <ligand>
        <name>GTP</name>
        <dbReference type="ChEBI" id="CHEBI:37565"/>
        <label>1</label>
    </ligand>
</feature>
<dbReference type="Pfam" id="PF01926">
    <property type="entry name" value="MMR_HSR1"/>
    <property type="match status" value="2"/>
</dbReference>
<feature type="compositionally biased region" description="Basic residues" evidence="11">
    <location>
        <begin position="475"/>
        <end position="484"/>
    </location>
</feature>
<feature type="domain" description="EngA-type G" evidence="12">
    <location>
        <begin position="194"/>
        <end position="367"/>
    </location>
</feature>
<dbReference type="Gene3D" id="3.30.300.20">
    <property type="match status" value="1"/>
</dbReference>
<dbReference type="FunFam" id="3.40.50.300:FF:000040">
    <property type="entry name" value="GTPase Der"/>
    <property type="match status" value="1"/>
</dbReference>
<dbReference type="PRINTS" id="PR00326">
    <property type="entry name" value="GTP1OBG"/>
</dbReference>
<feature type="binding site" evidence="8">
    <location>
        <begin position="123"/>
        <end position="126"/>
    </location>
    <ligand>
        <name>GTP</name>
        <dbReference type="ChEBI" id="CHEBI:37565"/>
        <label>1</label>
    </ligand>
</feature>
<evidence type="ECO:0000259" key="12">
    <source>
        <dbReference type="PROSITE" id="PS51712"/>
    </source>
</evidence>
<evidence type="ECO:0000256" key="3">
    <source>
        <dbReference type="ARBA" id="ARBA00022517"/>
    </source>
</evidence>
<evidence type="ECO:0000256" key="8">
    <source>
        <dbReference type="HAMAP-Rule" id="MF_00195"/>
    </source>
</evidence>
<dbReference type="PANTHER" id="PTHR43834">
    <property type="entry name" value="GTPASE DER"/>
    <property type="match status" value="1"/>
</dbReference>
<dbReference type="CDD" id="cd01895">
    <property type="entry name" value="EngA2"/>
    <property type="match status" value="1"/>
</dbReference>
<feature type="region of interest" description="Disordered" evidence="11">
    <location>
        <begin position="460"/>
        <end position="484"/>
    </location>
</feature>
<comment type="subunit">
    <text evidence="8">Associates with the 50S ribosomal subunit.</text>
</comment>
<dbReference type="InterPro" id="IPR027417">
    <property type="entry name" value="P-loop_NTPase"/>
</dbReference>
<organism evidence="13 14">
    <name type="scientific">Wohlfahrtiimonas chitiniclastica</name>
    <dbReference type="NCBI Taxonomy" id="400946"/>
    <lineage>
        <taxon>Bacteria</taxon>
        <taxon>Pseudomonadati</taxon>
        <taxon>Pseudomonadota</taxon>
        <taxon>Gammaproteobacteria</taxon>
        <taxon>Cardiobacteriales</taxon>
        <taxon>Ignatzschineriaceae</taxon>
        <taxon>Wohlfahrtiimonas</taxon>
    </lineage>
</organism>
<keyword evidence="4 10" id="KW-0677">Repeat</keyword>
<comment type="function">
    <text evidence="8 10">GTPase that plays an essential role in the late steps of ribosome biogenesis.</text>
</comment>
<evidence type="ECO:0000256" key="11">
    <source>
        <dbReference type="SAM" id="MobiDB-lite"/>
    </source>
</evidence>
<evidence type="ECO:0000313" key="14">
    <source>
        <dbReference type="Proteomes" id="UP000680020"/>
    </source>
</evidence>
<dbReference type="HAMAP" id="MF_00195">
    <property type="entry name" value="GTPase_Der"/>
    <property type="match status" value="1"/>
</dbReference>
<feature type="binding site" evidence="8">
    <location>
        <begin position="11"/>
        <end position="18"/>
    </location>
    <ligand>
        <name>GTP</name>
        <dbReference type="ChEBI" id="CHEBI:37565"/>
        <label>1</label>
    </ligand>
</feature>